<evidence type="ECO:0000313" key="4">
    <source>
        <dbReference type="EMBL" id="TRM68622.1"/>
    </source>
</evidence>
<dbReference type="EMBL" id="VDMD01000002">
    <property type="protein sequence ID" value="TRM68622.1"/>
    <property type="molecule type" value="Genomic_DNA"/>
</dbReference>
<evidence type="ECO:0000256" key="1">
    <source>
        <dbReference type="ARBA" id="ARBA00023125"/>
    </source>
</evidence>
<keyword evidence="1 2" id="KW-0238">DNA-binding</keyword>
<evidence type="ECO:0000256" key="2">
    <source>
        <dbReference type="PROSITE-ProRule" id="PRU00267"/>
    </source>
</evidence>
<dbReference type="PANTHER" id="PTHR48112:SF22">
    <property type="entry name" value="MITOCHONDRIAL TRANSCRIPTION FACTOR A, ISOFORM B"/>
    <property type="match status" value="1"/>
</dbReference>
<dbReference type="PROSITE" id="PS50118">
    <property type="entry name" value="HMG_BOX_2"/>
    <property type="match status" value="1"/>
</dbReference>
<organism evidence="4 5">
    <name type="scientific">Schizophyllum amplum</name>
    <dbReference type="NCBI Taxonomy" id="97359"/>
    <lineage>
        <taxon>Eukaryota</taxon>
        <taxon>Fungi</taxon>
        <taxon>Dikarya</taxon>
        <taxon>Basidiomycota</taxon>
        <taxon>Agaricomycotina</taxon>
        <taxon>Agaricomycetes</taxon>
        <taxon>Agaricomycetidae</taxon>
        <taxon>Agaricales</taxon>
        <taxon>Schizophyllaceae</taxon>
        <taxon>Schizophyllum</taxon>
    </lineage>
</organism>
<keyword evidence="5" id="KW-1185">Reference proteome</keyword>
<feature type="non-terminal residue" evidence="4">
    <location>
        <position position="1"/>
    </location>
</feature>
<name>A0A550CV00_9AGAR</name>
<dbReference type="Pfam" id="PF00505">
    <property type="entry name" value="HMG_box"/>
    <property type="match status" value="1"/>
</dbReference>
<proteinExistence type="predicted"/>
<dbReference type="GO" id="GO:0003677">
    <property type="term" value="F:DNA binding"/>
    <property type="evidence" value="ECO:0007669"/>
    <property type="project" value="UniProtKB-UniRule"/>
</dbReference>
<keyword evidence="2" id="KW-0539">Nucleus</keyword>
<sequence length="81" mass="9416">RKKRAKKEKDPNAPKRPATSYILYQNDCRALMKEQNPGLHNTDLLRHISDTWKALPEKEKAAYEAKAAQLKDVYAETVKEY</sequence>
<feature type="non-terminal residue" evidence="4">
    <location>
        <position position="81"/>
    </location>
</feature>
<dbReference type="SUPFAM" id="SSF47095">
    <property type="entry name" value="HMG-box"/>
    <property type="match status" value="1"/>
</dbReference>
<dbReference type="Proteomes" id="UP000320762">
    <property type="component" value="Unassembled WGS sequence"/>
</dbReference>
<dbReference type="Gene3D" id="1.10.30.10">
    <property type="entry name" value="High mobility group box domain"/>
    <property type="match status" value="1"/>
</dbReference>
<dbReference type="PRINTS" id="PR00886">
    <property type="entry name" value="HIGHMOBLTY12"/>
</dbReference>
<feature type="DNA-binding region" description="HMG box" evidence="2">
    <location>
        <begin position="14"/>
        <end position="81"/>
    </location>
</feature>
<dbReference type="STRING" id="97359.A0A550CV00"/>
<reference evidence="4 5" key="1">
    <citation type="journal article" date="2019" name="New Phytol.">
        <title>Comparative genomics reveals unique wood-decay strategies and fruiting body development in the Schizophyllaceae.</title>
        <authorList>
            <person name="Almasi E."/>
            <person name="Sahu N."/>
            <person name="Krizsan K."/>
            <person name="Balint B."/>
            <person name="Kovacs G.M."/>
            <person name="Kiss B."/>
            <person name="Cseklye J."/>
            <person name="Drula E."/>
            <person name="Henrissat B."/>
            <person name="Nagy I."/>
            <person name="Chovatia M."/>
            <person name="Adam C."/>
            <person name="LaButti K."/>
            <person name="Lipzen A."/>
            <person name="Riley R."/>
            <person name="Grigoriev I.V."/>
            <person name="Nagy L.G."/>
        </authorList>
    </citation>
    <scope>NUCLEOTIDE SEQUENCE [LARGE SCALE GENOMIC DNA]</scope>
    <source>
        <strain evidence="4 5">NL-1724</strain>
    </source>
</reference>
<comment type="caution">
    <text evidence="4">The sequence shown here is derived from an EMBL/GenBank/DDBJ whole genome shotgun (WGS) entry which is preliminary data.</text>
</comment>
<dbReference type="InterPro" id="IPR036910">
    <property type="entry name" value="HMG_box_dom_sf"/>
</dbReference>
<evidence type="ECO:0000313" key="5">
    <source>
        <dbReference type="Proteomes" id="UP000320762"/>
    </source>
</evidence>
<dbReference type="InterPro" id="IPR050342">
    <property type="entry name" value="HMGB"/>
</dbReference>
<dbReference type="PANTHER" id="PTHR48112">
    <property type="entry name" value="HIGH MOBILITY GROUP PROTEIN DSP1"/>
    <property type="match status" value="1"/>
</dbReference>
<dbReference type="GO" id="GO:0005634">
    <property type="term" value="C:nucleus"/>
    <property type="evidence" value="ECO:0007669"/>
    <property type="project" value="UniProtKB-UniRule"/>
</dbReference>
<dbReference type="InterPro" id="IPR009071">
    <property type="entry name" value="HMG_box_dom"/>
</dbReference>
<dbReference type="SMART" id="SM00398">
    <property type="entry name" value="HMG"/>
    <property type="match status" value="1"/>
</dbReference>
<accession>A0A550CV00</accession>
<evidence type="ECO:0000259" key="3">
    <source>
        <dbReference type="PROSITE" id="PS50118"/>
    </source>
</evidence>
<gene>
    <name evidence="4" type="ORF">BD626DRAFT_358057</name>
</gene>
<feature type="domain" description="HMG box" evidence="3">
    <location>
        <begin position="14"/>
        <end position="81"/>
    </location>
</feature>
<dbReference type="OrthoDB" id="1919336at2759"/>
<protein>
    <submittedName>
        <fullName evidence="4">High mobility group box domain-containing protein</fullName>
    </submittedName>
</protein>
<dbReference type="AlphaFoldDB" id="A0A550CV00"/>